<accession>A0A6J4KS48</accession>
<evidence type="ECO:0000313" key="3">
    <source>
        <dbReference type="EMBL" id="CAA9312630.1"/>
    </source>
</evidence>
<dbReference type="Pfam" id="PF14534">
    <property type="entry name" value="DUF4440"/>
    <property type="match status" value="1"/>
</dbReference>
<feature type="chain" id="PRO_5026928826" description="DUF4440 domain-containing protein" evidence="1">
    <location>
        <begin position="22"/>
        <end position="156"/>
    </location>
</feature>
<proteinExistence type="predicted"/>
<keyword evidence="1" id="KW-0732">Signal</keyword>
<feature type="domain" description="DUF4440" evidence="2">
    <location>
        <begin position="41"/>
        <end position="144"/>
    </location>
</feature>
<name>A0A6J4KS48_9HYPH</name>
<dbReference type="InterPro" id="IPR027843">
    <property type="entry name" value="DUF4440"/>
</dbReference>
<organism evidence="3">
    <name type="scientific">uncultured Microvirga sp</name>
    <dbReference type="NCBI Taxonomy" id="412392"/>
    <lineage>
        <taxon>Bacteria</taxon>
        <taxon>Pseudomonadati</taxon>
        <taxon>Pseudomonadota</taxon>
        <taxon>Alphaproteobacteria</taxon>
        <taxon>Hyphomicrobiales</taxon>
        <taxon>Methylobacteriaceae</taxon>
        <taxon>Microvirga</taxon>
        <taxon>environmental samples</taxon>
    </lineage>
</organism>
<dbReference type="Gene3D" id="3.10.450.50">
    <property type="match status" value="1"/>
</dbReference>
<protein>
    <recommendedName>
        <fullName evidence="2">DUF4440 domain-containing protein</fullName>
    </recommendedName>
</protein>
<dbReference type="SUPFAM" id="SSF54427">
    <property type="entry name" value="NTF2-like"/>
    <property type="match status" value="1"/>
</dbReference>
<reference evidence="3" key="1">
    <citation type="submission" date="2020-02" db="EMBL/GenBank/DDBJ databases">
        <authorList>
            <person name="Meier V. D."/>
        </authorList>
    </citation>
    <scope>NUCLEOTIDE SEQUENCE</scope>
    <source>
        <strain evidence="3">AVDCRST_MAG90</strain>
    </source>
</reference>
<dbReference type="InterPro" id="IPR032710">
    <property type="entry name" value="NTF2-like_dom_sf"/>
</dbReference>
<dbReference type="AlphaFoldDB" id="A0A6J4KS48"/>
<evidence type="ECO:0000259" key="2">
    <source>
        <dbReference type="Pfam" id="PF14534"/>
    </source>
</evidence>
<feature type="signal peptide" evidence="1">
    <location>
        <begin position="1"/>
        <end position="21"/>
    </location>
</feature>
<sequence>MHSRRILVGLAGLAAVPGALAHPHEAHGAEQHGHAEEQVMAFRQLLREAITAKDVGKLRVLYADGFTHIHGSGKVEGKDSRIVSLLAGEPVIETAPAEELTLRVFGPDTVVITGRSPILNRTENRAYDFRWMAVHVRTAGDWRLAASQATRLPVSA</sequence>
<evidence type="ECO:0000256" key="1">
    <source>
        <dbReference type="SAM" id="SignalP"/>
    </source>
</evidence>
<dbReference type="EMBL" id="CADCUC010000102">
    <property type="protein sequence ID" value="CAA9312630.1"/>
    <property type="molecule type" value="Genomic_DNA"/>
</dbReference>
<gene>
    <name evidence="3" type="ORF">AVDCRST_MAG90-557</name>
</gene>